<gene>
    <name evidence="2" type="ORF">IAB88_01635</name>
</gene>
<dbReference type="Gene3D" id="3.30.1360.150">
    <property type="match status" value="1"/>
</dbReference>
<evidence type="ECO:0000313" key="3">
    <source>
        <dbReference type="Proteomes" id="UP000823598"/>
    </source>
</evidence>
<dbReference type="InterPro" id="IPR026263">
    <property type="entry name" value="Alkaline_phosphatase_prok"/>
</dbReference>
<reference evidence="2" key="2">
    <citation type="journal article" date="2021" name="PeerJ">
        <title>Extensive microbial diversity within the chicken gut microbiome revealed by metagenomics and culture.</title>
        <authorList>
            <person name="Gilroy R."/>
            <person name="Ravi A."/>
            <person name="Getino M."/>
            <person name="Pursley I."/>
            <person name="Horton D.L."/>
            <person name="Alikhan N.F."/>
            <person name="Baker D."/>
            <person name="Gharbi K."/>
            <person name="Hall N."/>
            <person name="Watson M."/>
            <person name="Adriaenssens E.M."/>
            <person name="Foster-Nyarko E."/>
            <person name="Jarju S."/>
            <person name="Secka A."/>
            <person name="Antonio M."/>
            <person name="Oren A."/>
            <person name="Chaudhuri R.R."/>
            <person name="La Ragione R."/>
            <person name="Hildebrand F."/>
            <person name="Pallen M.J."/>
        </authorList>
    </citation>
    <scope>NUCLEOTIDE SEQUENCE</scope>
    <source>
        <strain evidence="2">6919</strain>
    </source>
</reference>
<feature type="signal peptide" evidence="1">
    <location>
        <begin position="1"/>
        <end position="28"/>
    </location>
</feature>
<comment type="caution">
    <text evidence="2">The sequence shown here is derived from an EMBL/GenBank/DDBJ whole genome shotgun (WGS) entry which is preliminary data.</text>
</comment>
<evidence type="ECO:0000313" key="2">
    <source>
        <dbReference type="EMBL" id="MBO8475678.1"/>
    </source>
</evidence>
<dbReference type="PIRSF" id="PIRSF031924">
    <property type="entry name" value="Pi-irrepressible_AP"/>
    <property type="match status" value="1"/>
</dbReference>
<accession>A0A9D9IQD1</accession>
<dbReference type="CDD" id="cd16016">
    <property type="entry name" value="AP-SPAP"/>
    <property type="match status" value="1"/>
</dbReference>
<dbReference type="GO" id="GO:0004035">
    <property type="term" value="F:alkaline phosphatase activity"/>
    <property type="evidence" value="ECO:0007669"/>
    <property type="project" value="InterPro"/>
</dbReference>
<dbReference type="InterPro" id="IPR017850">
    <property type="entry name" value="Alkaline_phosphatase_core_sf"/>
</dbReference>
<dbReference type="Pfam" id="PF01663">
    <property type="entry name" value="Phosphodiest"/>
    <property type="match status" value="1"/>
</dbReference>
<dbReference type="Proteomes" id="UP000823598">
    <property type="component" value="Unassembled WGS sequence"/>
</dbReference>
<dbReference type="InterPro" id="IPR002591">
    <property type="entry name" value="Phosphodiest/P_Trfase"/>
</dbReference>
<proteinExistence type="predicted"/>
<organism evidence="2 3">
    <name type="scientific">Candidatus Limisoma faecipullorum</name>
    <dbReference type="NCBI Taxonomy" id="2840854"/>
    <lineage>
        <taxon>Bacteria</taxon>
        <taxon>Pseudomonadati</taxon>
        <taxon>Bacteroidota</taxon>
        <taxon>Bacteroidia</taxon>
        <taxon>Bacteroidales</taxon>
        <taxon>Candidatus Limisoma</taxon>
    </lineage>
</organism>
<evidence type="ECO:0000256" key="1">
    <source>
        <dbReference type="SAM" id="SignalP"/>
    </source>
</evidence>
<sequence length="530" mass="59207">MRKKKQVNRLISSVIFSLVALSALSQTAANGRPTLVVGITIDQLRSDYIQLLQSHFGENGFKRLLREGVYIENAVFKIADVNKITSTALLYTGAYPNVTGITGEKLYDEAARKALAIFNDSKYIGNATDETYSPMALKVSTLSDELRMDNNGIGSVYAIAPDAQQALVMAGHAANGAFWINEKTGKWASSTFYKEFPSPVMLRNLNHSISSRIDTLRWTPSISVNDYPDIPLHRTLFPFKYIFIGEDKYVQFKSSPLVNEEVTSLAVDCIKDLKLGKRSAVDMLNIAYTAAPYPYAEDADRRIELQDEYIRLDKELARLFATIDSTVGKNAFIFVTSTGYFDNTFATEPRFNIPSGEFSSKKAVSLLNMYLMAIYGNGNWVSGYFNEQIFLNDKLAKEKNIPIEELRAKSGEFLRRMSGVNEAYTFDEILNNPVGENLESLHRSVYNETAGDIYLEIAPGWTVVDDLHSQNPQSKQIRNNAVNTPIFILSPNVEPQKISTPIDATLLAPTVARLLRIRSPNAACRMPLAF</sequence>
<dbReference type="SUPFAM" id="SSF53649">
    <property type="entry name" value="Alkaline phosphatase-like"/>
    <property type="match status" value="1"/>
</dbReference>
<dbReference type="AlphaFoldDB" id="A0A9D9IQD1"/>
<name>A0A9D9IQD1_9BACT</name>
<keyword evidence="1" id="KW-0732">Signal</keyword>
<protein>
    <submittedName>
        <fullName evidence="2">Alkaline phosphatase family protein</fullName>
    </submittedName>
</protein>
<dbReference type="Gene3D" id="3.40.720.10">
    <property type="entry name" value="Alkaline Phosphatase, subunit A"/>
    <property type="match status" value="1"/>
</dbReference>
<dbReference type="EMBL" id="JADIMC010000019">
    <property type="protein sequence ID" value="MBO8475678.1"/>
    <property type="molecule type" value="Genomic_DNA"/>
</dbReference>
<feature type="chain" id="PRO_5039721425" evidence="1">
    <location>
        <begin position="29"/>
        <end position="530"/>
    </location>
</feature>
<reference evidence="2" key="1">
    <citation type="submission" date="2020-10" db="EMBL/GenBank/DDBJ databases">
        <authorList>
            <person name="Gilroy R."/>
        </authorList>
    </citation>
    <scope>NUCLEOTIDE SEQUENCE</scope>
    <source>
        <strain evidence="2">6919</strain>
    </source>
</reference>